<feature type="compositionally biased region" description="Low complexity" evidence="1">
    <location>
        <begin position="49"/>
        <end position="62"/>
    </location>
</feature>
<organism evidence="2">
    <name type="scientific">Brassica cretica</name>
    <name type="common">Mustard</name>
    <dbReference type="NCBI Taxonomy" id="69181"/>
    <lineage>
        <taxon>Eukaryota</taxon>
        <taxon>Viridiplantae</taxon>
        <taxon>Streptophyta</taxon>
        <taxon>Embryophyta</taxon>
        <taxon>Tracheophyta</taxon>
        <taxon>Spermatophyta</taxon>
        <taxon>Magnoliopsida</taxon>
        <taxon>eudicotyledons</taxon>
        <taxon>Gunneridae</taxon>
        <taxon>Pentapetalae</taxon>
        <taxon>rosids</taxon>
        <taxon>malvids</taxon>
        <taxon>Brassicales</taxon>
        <taxon>Brassicaceae</taxon>
        <taxon>Brassiceae</taxon>
        <taxon>Brassica</taxon>
    </lineage>
</organism>
<evidence type="ECO:0000256" key="1">
    <source>
        <dbReference type="SAM" id="MobiDB-lite"/>
    </source>
</evidence>
<dbReference type="AlphaFoldDB" id="A0A8S9FL92"/>
<feature type="compositionally biased region" description="Polar residues" evidence="1">
    <location>
        <begin position="63"/>
        <end position="86"/>
    </location>
</feature>
<feature type="compositionally biased region" description="Low complexity" evidence="1">
    <location>
        <begin position="168"/>
        <end position="181"/>
    </location>
</feature>
<proteinExistence type="predicted"/>
<accession>A0A8S9FL92</accession>
<sequence>MEPVLQQNSDHVCLDDEFQDRPLSEILDRAEPTVAAEPLCEVFSPAVPSSNAENEISSSENATDTSNSENVRVDTDNTPLQVSDNSETVEENTEAHEVSSDLTSQPAQPPQQMEVVQLGRGQRHKKIPPKLHDYILSTDRPLSEILDRAEPTGAAEPLCEVFSPAVPSSNAENEISSSENATDTSNSENGRVDTDNTPLQPPQQMEVVQLGRGQRQKKIPPKLHDYILSTVRMDPDPTSETEAKLCREFPETENPSRRALSLSLSCADSLSSLSPPRRRSLSLSTAALSLSSPAPCGGGGDRISTFSYPCFQIKIYAKVECLELNLLS</sequence>
<dbReference type="EMBL" id="QGKY02002305">
    <property type="protein sequence ID" value="KAF2533854.1"/>
    <property type="molecule type" value="Genomic_DNA"/>
</dbReference>
<gene>
    <name evidence="2" type="ORF">F2Q70_00030129</name>
</gene>
<protein>
    <submittedName>
        <fullName evidence="2">Uncharacterized protein</fullName>
    </submittedName>
</protein>
<feature type="region of interest" description="Disordered" evidence="1">
    <location>
        <begin position="167"/>
        <end position="202"/>
    </location>
</feature>
<reference evidence="2" key="1">
    <citation type="submission" date="2019-12" db="EMBL/GenBank/DDBJ databases">
        <title>Genome sequencing and annotation of Brassica cretica.</title>
        <authorList>
            <person name="Studholme D.J."/>
            <person name="Sarris P.F."/>
        </authorList>
    </citation>
    <scope>NUCLEOTIDE SEQUENCE</scope>
    <source>
        <strain evidence="2">PFS-102/07</strain>
        <tissue evidence="2">Leaf</tissue>
    </source>
</reference>
<evidence type="ECO:0000313" key="2">
    <source>
        <dbReference type="EMBL" id="KAF2533854.1"/>
    </source>
</evidence>
<feature type="region of interest" description="Disordered" evidence="1">
    <location>
        <begin position="46"/>
        <end position="124"/>
    </location>
</feature>
<name>A0A8S9FL92_BRACR</name>
<comment type="caution">
    <text evidence="2">The sequence shown here is derived from an EMBL/GenBank/DDBJ whole genome shotgun (WGS) entry which is preliminary data.</text>
</comment>